<dbReference type="EMBL" id="PQXO01000192">
    <property type="protein sequence ID" value="TGO87969.1"/>
    <property type="molecule type" value="Genomic_DNA"/>
</dbReference>
<sequence length="70" mass="8310">MDWVAILNQSTALTHHFDIMRNTKDTDQTSNAIRRKAWVVDDMEMEIYGERVWFDSIRIVDCVLMLTSEF</sequence>
<accession>A0A4Z1KTY2</accession>
<gene>
    <name evidence="1" type="ORF">BPOR_0192g00020</name>
</gene>
<comment type="caution">
    <text evidence="1">The sequence shown here is derived from an EMBL/GenBank/DDBJ whole genome shotgun (WGS) entry which is preliminary data.</text>
</comment>
<keyword evidence="2" id="KW-1185">Reference proteome</keyword>
<protein>
    <submittedName>
        <fullName evidence="1">Uncharacterized protein</fullName>
    </submittedName>
</protein>
<reference evidence="1 2" key="1">
    <citation type="submission" date="2017-12" db="EMBL/GenBank/DDBJ databases">
        <title>Comparative genomics of Botrytis spp.</title>
        <authorList>
            <person name="Valero-Jimenez C.A."/>
            <person name="Tapia P."/>
            <person name="Veloso J."/>
            <person name="Silva-Moreno E."/>
            <person name="Staats M."/>
            <person name="Valdes J.H."/>
            <person name="Van Kan J.A.L."/>
        </authorList>
    </citation>
    <scope>NUCLEOTIDE SEQUENCE [LARGE SCALE GENOMIC DNA]</scope>
    <source>
        <strain evidence="1 2">MUCL3349</strain>
    </source>
</reference>
<evidence type="ECO:0000313" key="1">
    <source>
        <dbReference type="EMBL" id="TGO87969.1"/>
    </source>
</evidence>
<dbReference type="Proteomes" id="UP000297280">
    <property type="component" value="Unassembled WGS sequence"/>
</dbReference>
<name>A0A4Z1KTY2_9HELO</name>
<proteinExistence type="predicted"/>
<evidence type="ECO:0000313" key="2">
    <source>
        <dbReference type="Proteomes" id="UP000297280"/>
    </source>
</evidence>
<dbReference type="AlphaFoldDB" id="A0A4Z1KTY2"/>
<organism evidence="1 2">
    <name type="scientific">Botrytis porri</name>
    <dbReference type="NCBI Taxonomy" id="87229"/>
    <lineage>
        <taxon>Eukaryota</taxon>
        <taxon>Fungi</taxon>
        <taxon>Dikarya</taxon>
        <taxon>Ascomycota</taxon>
        <taxon>Pezizomycotina</taxon>
        <taxon>Leotiomycetes</taxon>
        <taxon>Helotiales</taxon>
        <taxon>Sclerotiniaceae</taxon>
        <taxon>Botrytis</taxon>
    </lineage>
</organism>